<evidence type="ECO:0000256" key="1">
    <source>
        <dbReference type="SAM" id="MobiDB-lite"/>
    </source>
</evidence>
<sequence length="77" mass="8858">MEETGDPMWRMTSSRMSRRLTSTSNSTTTSYSFSFVAQEATTFSPLEWFTNHSRHVAIVKIGIEIGIEDRCPYETMK</sequence>
<feature type="compositionally biased region" description="Low complexity" evidence="1">
    <location>
        <begin position="10"/>
        <end position="28"/>
    </location>
</feature>
<dbReference type="EMBL" id="JAVFWL010000001">
    <property type="protein sequence ID" value="KAK6730469.1"/>
    <property type="molecule type" value="Genomic_DNA"/>
</dbReference>
<evidence type="ECO:0000313" key="2">
    <source>
        <dbReference type="EMBL" id="KAK6730469.1"/>
    </source>
</evidence>
<proteinExistence type="predicted"/>
<evidence type="ECO:0000313" key="3">
    <source>
        <dbReference type="Proteomes" id="UP001303046"/>
    </source>
</evidence>
<dbReference type="Proteomes" id="UP001303046">
    <property type="component" value="Unassembled WGS sequence"/>
</dbReference>
<gene>
    <name evidence="2" type="primary">Necator_chrI.g3254</name>
    <name evidence="2" type="ORF">RB195_007125</name>
</gene>
<comment type="caution">
    <text evidence="2">The sequence shown here is derived from an EMBL/GenBank/DDBJ whole genome shotgun (WGS) entry which is preliminary data.</text>
</comment>
<reference evidence="2 3" key="1">
    <citation type="submission" date="2023-08" db="EMBL/GenBank/DDBJ databases">
        <title>A Necator americanus chromosomal reference genome.</title>
        <authorList>
            <person name="Ilik V."/>
            <person name="Petrzelkova K.J."/>
            <person name="Pardy F."/>
            <person name="Fuh T."/>
            <person name="Niatou-Singa F.S."/>
            <person name="Gouil Q."/>
            <person name="Baker L."/>
            <person name="Ritchie M.E."/>
            <person name="Jex A.R."/>
            <person name="Gazzola D."/>
            <person name="Li H."/>
            <person name="Toshio Fujiwara R."/>
            <person name="Zhan B."/>
            <person name="Aroian R.V."/>
            <person name="Pafco B."/>
            <person name="Schwarz E.M."/>
        </authorList>
    </citation>
    <scope>NUCLEOTIDE SEQUENCE [LARGE SCALE GENOMIC DNA]</scope>
    <source>
        <strain evidence="2 3">Aroian</strain>
        <tissue evidence="2">Whole animal</tissue>
    </source>
</reference>
<organism evidence="2 3">
    <name type="scientific">Necator americanus</name>
    <name type="common">Human hookworm</name>
    <dbReference type="NCBI Taxonomy" id="51031"/>
    <lineage>
        <taxon>Eukaryota</taxon>
        <taxon>Metazoa</taxon>
        <taxon>Ecdysozoa</taxon>
        <taxon>Nematoda</taxon>
        <taxon>Chromadorea</taxon>
        <taxon>Rhabditida</taxon>
        <taxon>Rhabditina</taxon>
        <taxon>Rhabditomorpha</taxon>
        <taxon>Strongyloidea</taxon>
        <taxon>Ancylostomatidae</taxon>
        <taxon>Bunostominae</taxon>
        <taxon>Necator</taxon>
    </lineage>
</organism>
<accession>A0ABR1BYV0</accession>
<name>A0ABR1BYV0_NECAM</name>
<feature type="region of interest" description="Disordered" evidence="1">
    <location>
        <begin position="1"/>
        <end position="28"/>
    </location>
</feature>
<keyword evidence="3" id="KW-1185">Reference proteome</keyword>
<protein>
    <submittedName>
        <fullName evidence="2">Uncharacterized protein</fullName>
    </submittedName>
</protein>